<keyword evidence="2" id="KW-1185">Reference proteome</keyword>
<gene>
    <name evidence="1" type="ORF">SLOPH_1076</name>
</gene>
<dbReference type="AlphaFoldDB" id="S7XHT8"/>
<evidence type="ECO:0000313" key="2">
    <source>
        <dbReference type="Proteomes" id="UP000014978"/>
    </source>
</evidence>
<proteinExistence type="predicted"/>
<protein>
    <submittedName>
        <fullName evidence="1">Uncharacterized protein</fullName>
    </submittedName>
</protein>
<reference evidence="2" key="1">
    <citation type="journal article" date="2013" name="PLoS Genet.">
        <title>The genome of Spraguea lophii and the basis of host-microsporidian interactions.</title>
        <authorList>
            <person name="Campbell S.E."/>
            <person name="Williams T.A."/>
            <person name="Yousuf A."/>
            <person name="Soanes D.M."/>
            <person name="Paszkiewicz K.H."/>
            <person name="Williams B.A.P."/>
        </authorList>
    </citation>
    <scope>NUCLEOTIDE SEQUENCE [LARGE SCALE GENOMIC DNA]</scope>
    <source>
        <strain evidence="2">42_110</strain>
    </source>
</reference>
<dbReference type="VEuPathDB" id="MicrosporidiaDB:SLOPH_1076"/>
<dbReference type="HOGENOM" id="CLU_689230_0_0_1"/>
<sequence length="400" mass="46526">MNFIFIICFVFCAENVKKKSKRKNKNNIVFNQTPYLPMSQEPSYLMDQEPIFNSPSTNLYTSFHADTITEIDTVQPSSSLMPNFADNLLFRENDMEITCKNEDDPFSVPIYESIDEYCESHLEQKDSDNDNLDSMSCNDQNITTPNTSWQQNNPSVKTKPQKTSYLLDYGAFCKLGFNKLTYCTDETECFLNYKNYIEEDEEIDFEGDILKHLTQPIRIKLNNLESDAIRLGKKMISIFTRLKNSSNNKTLNLLHGIQNMAELKIELTRTKICYFKLALIYTLNIDITNRTELAKKIALMKEDTDPKIYTCEQTLEKFFIAEKTLIYNRSILQIAKIQWNIANCPNKHEIDGLMATINEVMKETYTEMANYYGEILYSGIDIEKIKCEYERLTTVSNQLN</sequence>
<comment type="caution">
    <text evidence="1">The sequence shown here is derived from an EMBL/GenBank/DDBJ whole genome shotgun (WGS) entry which is preliminary data.</text>
</comment>
<organism evidence="1 2">
    <name type="scientific">Spraguea lophii (strain 42_110)</name>
    <name type="common">Microsporidian parasite</name>
    <dbReference type="NCBI Taxonomy" id="1358809"/>
    <lineage>
        <taxon>Eukaryota</taxon>
        <taxon>Fungi</taxon>
        <taxon>Fungi incertae sedis</taxon>
        <taxon>Microsporidia</taxon>
        <taxon>Spragueidae</taxon>
        <taxon>Spraguea</taxon>
    </lineage>
</organism>
<dbReference type="InParanoid" id="S7XHT8"/>
<accession>S7XHT8</accession>
<evidence type="ECO:0000313" key="1">
    <source>
        <dbReference type="EMBL" id="EPR78604.1"/>
    </source>
</evidence>
<dbReference type="Proteomes" id="UP000014978">
    <property type="component" value="Unassembled WGS sequence"/>
</dbReference>
<name>S7XHT8_SPRLO</name>
<dbReference type="EMBL" id="ATCN01000675">
    <property type="protein sequence ID" value="EPR78604.1"/>
    <property type="molecule type" value="Genomic_DNA"/>
</dbReference>